<dbReference type="SUPFAM" id="SSF54593">
    <property type="entry name" value="Glyoxalase/Bleomycin resistance protein/Dihydroxybiphenyl dioxygenase"/>
    <property type="match status" value="1"/>
</dbReference>
<reference evidence="2 3" key="1">
    <citation type="submission" date="2022-04" db="EMBL/GenBank/DDBJ databases">
        <title>The arsenic-methylating capacity of Chitinophaga filiformis YT5 during chitin decomposition.</title>
        <authorList>
            <person name="Chen G."/>
            <person name="Liang Y."/>
        </authorList>
    </citation>
    <scope>NUCLEOTIDE SEQUENCE [LARGE SCALE GENOMIC DNA]</scope>
    <source>
        <strain evidence="2 3">YT5</strain>
    </source>
</reference>
<name>A0ABY4HXY1_CHIFI</name>
<feature type="domain" description="Glyoxalase/Bleomycin resistance-like N-terminal" evidence="1">
    <location>
        <begin position="6"/>
        <end position="40"/>
    </location>
</feature>
<dbReference type="PANTHER" id="PTHR36503">
    <property type="entry name" value="BLR2520 PROTEIN"/>
    <property type="match status" value="1"/>
</dbReference>
<dbReference type="EMBL" id="CP095855">
    <property type="protein sequence ID" value="UPK67391.1"/>
    <property type="molecule type" value="Genomic_DNA"/>
</dbReference>
<dbReference type="Gene3D" id="3.10.180.10">
    <property type="entry name" value="2,3-Dihydroxybiphenyl 1,2-Dioxygenase, domain 1"/>
    <property type="match status" value="1"/>
</dbReference>
<evidence type="ECO:0000259" key="1">
    <source>
        <dbReference type="Pfam" id="PF22677"/>
    </source>
</evidence>
<gene>
    <name evidence="2" type="ORF">MYF79_20835</name>
</gene>
<organism evidence="2 3">
    <name type="scientific">Chitinophaga filiformis</name>
    <name type="common">Myxococcus filiformis</name>
    <name type="synonym">Flexibacter filiformis</name>
    <dbReference type="NCBI Taxonomy" id="104663"/>
    <lineage>
        <taxon>Bacteria</taxon>
        <taxon>Pseudomonadati</taxon>
        <taxon>Bacteroidota</taxon>
        <taxon>Chitinophagia</taxon>
        <taxon>Chitinophagales</taxon>
        <taxon>Chitinophagaceae</taxon>
        <taxon>Chitinophaga</taxon>
    </lineage>
</organism>
<dbReference type="InterPro" id="IPR029068">
    <property type="entry name" value="Glyas_Bleomycin-R_OHBP_Dase"/>
</dbReference>
<dbReference type="InterPro" id="IPR053863">
    <property type="entry name" value="Glyoxy/Ble-like_N"/>
</dbReference>
<dbReference type="Proteomes" id="UP000830198">
    <property type="component" value="Chromosome"/>
</dbReference>
<dbReference type="RefSeq" id="WP_247809740.1">
    <property type="nucleotide sequence ID" value="NZ_CP095855.1"/>
</dbReference>
<sequence length="110" mass="12290">MATKIFINLPVKDLAKSIDFFSTLGFSFNPQFTDEKAGCMIISDNIFAMLLTDAYFTTFTPKKVCDTKTSTEVLIAIDAASKEEVQQYINKARQAGAGIYAEAQDYGWMY</sequence>
<proteinExistence type="predicted"/>
<dbReference type="PANTHER" id="PTHR36503:SF2">
    <property type="entry name" value="BLR2408 PROTEIN"/>
    <property type="match status" value="1"/>
</dbReference>
<protein>
    <recommendedName>
        <fullName evidence="1">Glyoxalase/Bleomycin resistance-like N-terminal domain-containing protein</fullName>
    </recommendedName>
</protein>
<keyword evidence="3" id="KW-1185">Reference proteome</keyword>
<evidence type="ECO:0000313" key="2">
    <source>
        <dbReference type="EMBL" id="UPK67391.1"/>
    </source>
</evidence>
<dbReference type="Pfam" id="PF22677">
    <property type="entry name" value="Ble-like_N"/>
    <property type="match status" value="1"/>
</dbReference>
<evidence type="ECO:0000313" key="3">
    <source>
        <dbReference type="Proteomes" id="UP000830198"/>
    </source>
</evidence>
<accession>A0ABY4HXY1</accession>